<dbReference type="PROSITE" id="PS50404">
    <property type="entry name" value="GST_NTER"/>
    <property type="match status" value="1"/>
</dbReference>
<dbReference type="PANTHER" id="PTHR44051:SF2">
    <property type="entry name" value="HYPOTHETICAL GLUTATHIONE S-TRANSFERASE LIKE PROTEIN"/>
    <property type="match status" value="1"/>
</dbReference>
<comment type="caution">
    <text evidence="4">The sequence shown here is derived from an EMBL/GenBank/DDBJ whole genome shotgun (WGS) entry which is preliminary data.</text>
</comment>
<organism evidence="4 5">
    <name type="scientific">Cladophialophora carrionii</name>
    <dbReference type="NCBI Taxonomy" id="86049"/>
    <lineage>
        <taxon>Eukaryota</taxon>
        <taxon>Fungi</taxon>
        <taxon>Dikarya</taxon>
        <taxon>Ascomycota</taxon>
        <taxon>Pezizomycotina</taxon>
        <taxon>Eurotiomycetes</taxon>
        <taxon>Chaetothyriomycetidae</taxon>
        <taxon>Chaetothyriales</taxon>
        <taxon>Herpotrichiellaceae</taxon>
        <taxon>Cladophialophora</taxon>
    </lineage>
</organism>
<dbReference type="PROSITE" id="PS50405">
    <property type="entry name" value="GST_CTER"/>
    <property type="match status" value="1"/>
</dbReference>
<accession>A0A1C1CAI1</accession>
<dbReference type="OrthoDB" id="422574at2759"/>
<evidence type="ECO:0000313" key="5">
    <source>
        <dbReference type="Proteomes" id="UP000094526"/>
    </source>
</evidence>
<dbReference type="SFLD" id="SFLDS00019">
    <property type="entry name" value="Glutathione_Transferase_(cytos"/>
    <property type="match status" value="1"/>
</dbReference>
<dbReference type="SUPFAM" id="SSF47616">
    <property type="entry name" value="GST C-terminal domain-like"/>
    <property type="match status" value="1"/>
</dbReference>
<dbReference type="InterPro" id="IPR010987">
    <property type="entry name" value="Glutathione-S-Trfase_C-like"/>
</dbReference>
<evidence type="ECO:0000259" key="3">
    <source>
        <dbReference type="PROSITE" id="PS50405"/>
    </source>
</evidence>
<evidence type="ECO:0000256" key="1">
    <source>
        <dbReference type="ARBA" id="ARBA00007409"/>
    </source>
</evidence>
<comment type="similarity">
    <text evidence="1">Belongs to the GST superfamily.</text>
</comment>
<dbReference type="PANTHER" id="PTHR44051">
    <property type="entry name" value="GLUTATHIONE S-TRANSFERASE-RELATED"/>
    <property type="match status" value="1"/>
</dbReference>
<dbReference type="InterPro" id="IPR040079">
    <property type="entry name" value="Glutathione_S-Trfase"/>
</dbReference>
<reference evidence="5" key="1">
    <citation type="submission" date="2015-07" db="EMBL/GenBank/DDBJ databases">
        <authorList>
            <person name="Teixeira M.M."/>
            <person name="Souza R.C."/>
            <person name="Almeida L.G."/>
            <person name="Vicente V.A."/>
            <person name="de Hoog S."/>
            <person name="Bocca A.L."/>
            <person name="de Almeida S.R."/>
            <person name="Vasconcelos A.T."/>
            <person name="Felipe M.S."/>
        </authorList>
    </citation>
    <scope>NUCLEOTIDE SEQUENCE [LARGE SCALE GENOMIC DNA]</scope>
    <source>
        <strain evidence="5">KSF</strain>
    </source>
</reference>
<dbReference type="InterPro" id="IPR036249">
    <property type="entry name" value="Thioredoxin-like_sf"/>
</dbReference>
<dbReference type="VEuPathDB" id="FungiDB:G647_03407"/>
<feature type="domain" description="GST N-terminal" evidence="2">
    <location>
        <begin position="1"/>
        <end position="83"/>
    </location>
</feature>
<gene>
    <name evidence="4" type="primary">gstA</name>
    <name evidence="4" type="ORF">CLCR_01708</name>
</gene>
<dbReference type="InterPro" id="IPR036282">
    <property type="entry name" value="Glutathione-S-Trfase_C_sf"/>
</dbReference>
<protein>
    <submittedName>
        <fullName evidence="4">Protein GstA</fullName>
    </submittedName>
</protein>
<keyword evidence="5" id="KW-1185">Reference proteome</keyword>
<evidence type="ECO:0000313" key="4">
    <source>
        <dbReference type="EMBL" id="OCT45496.1"/>
    </source>
</evidence>
<evidence type="ECO:0000259" key="2">
    <source>
        <dbReference type="PROSITE" id="PS50404"/>
    </source>
</evidence>
<dbReference type="VEuPathDB" id="FungiDB:CLCR_01708"/>
<dbReference type="eggNOG" id="KOG0867">
    <property type="taxonomic scope" value="Eukaryota"/>
</dbReference>
<dbReference type="Pfam" id="PF13409">
    <property type="entry name" value="GST_N_2"/>
    <property type="match status" value="1"/>
</dbReference>
<dbReference type="Gene3D" id="1.20.1050.10">
    <property type="match status" value="1"/>
</dbReference>
<dbReference type="Gene3D" id="3.40.30.10">
    <property type="entry name" value="Glutaredoxin"/>
    <property type="match status" value="1"/>
</dbReference>
<dbReference type="SUPFAM" id="SSF52833">
    <property type="entry name" value="Thioredoxin-like"/>
    <property type="match status" value="1"/>
</dbReference>
<proteinExistence type="inferred from homology"/>
<name>A0A1C1CAI1_9EURO</name>
<dbReference type="Pfam" id="PF00043">
    <property type="entry name" value="GST_C"/>
    <property type="match status" value="1"/>
</dbReference>
<dbReference type="InterPro" id="IPR004045">
    <property type="entry name" value="Glutathione_S-Trfase_N"/>
</dbReference>
<dbReference type="AlphaFoldDB" id="A0A1C1CAI1"/>
<dbReference type="SFLD" id="SFLDG00358">
    <property type="entry name" value="Main_(cytGST)"/>
    <property type="match status" value="1"/>
</dbReference>
<dbReference type="InterPro" id="IPR004046">
    <property type="entry name" value="GST_C"/>
</dbReference>
<dbReference type="STRING" id="86049.A0A1C1CAI1"/>
<feature type="domain" description="GST C-terminal" evidence="3">
    <location>
        <begin position="97"/>
        <end position="221"/>
    </location>
</feature>
<dbReference type="Proteomes" id="UP000094526">
    <property type="component" value="Unassembled WGS sequence"/>
</dbReference>
<sequence length="221" mass="24082">MAPRLYCCLASGNCYKIRLLGSLLDIDLEEVEVDLFANAQKSPDFLAINAKGELPTLVDGDDKVFTDSSAIMVYLAGTRPDRGSQTTMAPSSYWSSDVVEQAQIVDWLAFAACDIHVGLAKARAIVAFDWPPGTSEKTLDEARRKGVASLQVLEQRLRRETWLALGRPTIADIAVYVYVALAPMGGVSLEPFPAVKAWLARVAQLPGYIGPDGLDQPLQKR</sequence>
<dbReference type="EMBL" id="LGRB01000019">
    <property type="protein sequence ID" value="OCT45496.1"/>
    <property type="molecule type" value="Genomic_DNA"/>
</dbReference>